<gene>
    <name evidence="6" type="ORF">GCM10007415_46890</name>
</gene>
<proteinExistence type="predicted"/>
<dbReference type="NCBIfam" id="TIGR03804">
    <property type="entry name" value="para_beta_helix"/>
    <property type="match status" value="1"/>
</dbReference>
<dbReference type="AlphaFoldDB" id="A0A917MG01"/>
<evidence type="ECO:0008006" key="8">
    <source>
        <dbReference type="Google" id="ProtNLM"/>
    </source>
</evidence>
<dbReference type="InterPro" id="IPR024535">
    <property type="entry name" value="RHGA/B-epi-like_pectate_lyase"/>
</dbReference>
<evidence type="ECO:0000259" key="4">
    <source>
        <dbReference type="Pfam" id="PF12708"/>
    </source>
</evidence>
<organism evidence="6 7">
    <name type="scientific">Parapedobacter pyrenivorans</name>
    <dbReference type="NCBI Taxonomy" id="1305674"/>
    <lineage>
        <taxon>Bacteria</taxon>
        <taxon>Pseudomonadati</taxon>
        <taxon>Bacteroidota</taxon>
        <taxon>Sphingobacteriia</taxon>
        <taxon>Sphingobacteriales</taxon>
        <taxon>Sphingobacteriaceae</taxon>
        <taxon>Parapedobacter</taxon>
    </lineage>
</organism>
<dbReference type="Gene3D" id="2.160.20.10">
    <property type="entry name" value="Single-stranded right-handed beta-helix, Pectin lyase-like"/>
    <property type="match status" value="1"/>
</dbReference>
<reference evidence="6" key="1">
    <citation type="journal article" date="2014" name="Int. J. Syst. Evol. Microbiol.">
        <title>Complete genome sequence of Corynebacterium casei LMG S-19264T (=DSM 44701T), isolated from a smear-ripened cheese.</title>
        <authorList>
            <consortium name="US DOE Joint Genome Institute (JGI-PGF)"/>
            <person name="Walter F."/>
            <person name="Albersmeier A."/>
            <person name="Kalinowski J."/>
            <person name="Ruckert C."/>
        </authorList>
    </citation>
    <scope>NUCLEOTIDE SEQUENCE</scope>
    <source>
        <strain evidence="6">CGMCC 1.12195</strain>
    </source>
</reference>
<dbReference type="InterPro" id="IPR022441">
    <property type="entry name" value="Para_beta_helix_rpt-2"/>
</dbReference>
<sequence length="501" mass="53894">MALACVAETPRQAEAAMVEGGRRIDVKAFGAKGDGKADDSQAIQAALDSASMGDTVYLPKGTYLVRTIRLVPNVHLVADGMLKQPKELTGHFAVEKQHSDAPLFRAHRISNVYLAFNAETVNEAIYASQCANITIADSHITGDSTNDRSFPAVLWYDCLASRVVGTTISHFGIARKSPKTYHPGTAVRVLSSQGVTISGNRFHHNGENGIFVHDSGDVEIDGNHIHHNGMSGIQVAFNTADRVANYRITNNRLEHNAADAVDINNRAHGRVVAINALIAGNYSNNNGFVNGESTPDGSGMGTLIGISGVTLSGNQAFNNNRPALYIEGCGDITANRNMTDGAFELVGRWENIRMEGNSFHTLRLLANAEGRSLDIRHSQIGSVMLPNGIRIDTLRLIENEIKSGPVNINMEGHLKFEGNRLNSGHEGGALLLVNVASASLLGNHILNAKNAAITVRKTASNVRIDSNFVTSGGAWIHDFGPPNIKINNNQIKEHVKLDGLR</sequence>
<dbReference type="Pfam" id="PF12708">
    <property type="entry name" value="Pect-lyase_RHGA_epim"/>
    <property type="match status" value="1"/>
</dbReference>
<dbReference type="Pfam" id="PF13229">
    <property type="entry name" value="Beta_helix"/>
    <property type="match status" value="1"/>
</dbReference>
<dbReference type="Proteomes" id="UP000660862">
    <property type="component" value="Unassembled WGS sequence"/>
</dbReference>
<keyword evidence="3" id="KW-0833">Ubl conjugation pathway</keyword>
<dbReference type="InterPro" id="IPR051550">
    <property type="entry name" value="SCF-Subunits/Alg-Epimerases"/>
</dbReference>
<dbReference type="SMART" id="SM00710">
    <property type="entry name" value="PbH1"/>
    <property type="match status" value="7"/>
</dbReference>
<evidence type="ECO:0000259" key="5">
    <source>
        <dbReference type="Pfam" id="PF13229"/>
    </source>
</evidence>
<dbReference type="PANTHER" id="PTHR22990">
    <property type="entry name" value="F-BOX ONLY PROTEIN"/>
    <property type="match status" value="1"/>
</dbReference>
<comment type="pathway">
    <text evidence="1">Protein modification; protein ubiquitination.</text>
</comment>
<dbReference type="InterPro" id="IPR011050">
    <property type="entry name" value="Pectin_lyase_fold/virulence"/>
</dbReference>
<comment type="caution">
    <text evidence="6">The sequence shown here is derived from an EMBL/GenBank/DDBJ whole genome shotgun (WGS) entry which is preliminary data.</text>
</comment>
<keyword evidence="7" id="KW-1185">Reference proteome</keyword>
<dbReference type="InterPro" id="IPR012334">
    <property type="entry name" value="Pectin_lyas_fold"/>
</dbReference>
<dbReference type="InterPro" id="IPR039448">
    <property type="entry name" value="Beta_helix"/>
</dbReference>
<dbReference type="PANTHER" id="PTHR22990:SF15">
    <property type="entry name" value="F-BOX ONLY PROTEIN 10"/>
    <property type="match status" value="1"/>
</dbReference>
<evidence type="ECO:0000256" key="2">
    <source>
        <dbReference type="ARBA" id="ARBA00022737"/>
    </source>
</evidence>
<evidence type="ECO:0000256" key="3">
    <source>
        <dbReference type="ARBA" id="ARBA00022786"/>
    </source>
</evidence>
<dbReference type="EMBL" id="BMER01000007">
    <property type="protein sequence ID" value="GGH05176.1"/>
    <property type="molecule type" value="Genomic_DNA"/>
</dbReference>
<dbReference type="SUPFAM" id="SSF51126">
    <property type="entry name" value="Pectin lyase-like"/>
    <property type="match status" value="2"/>
</dbReference>
<evidence type="ECO:0000313" key="7">
    <source>
        <dbReference type="Proteomes" id="UP000660862"/>
    </source>
</evidence>
<keyword evidence="2" id="KW-0677">Repeat</keyword>
<evidence type="ECO:0000313" key="6">
    <source>
        <dbReference type="EMBL" id="GGH05176.1"/>
    </source>
</evidence>
<name>A0A917MG01_9SPHI</name>
<protein>
    <recommendedName>
        <fullName evidence="8">Pectate lyase superfamily protein</fullName>
    </recommendedName>
</protein>
<accession>A0A917MG01</accession>
<evidence type="ECO:0000256" key="1">
    <source>
        <dbReference type="ARBA" id="ARBA00004906"/>
    </source>
</evidence>
<dbReference type="InterPro" id="IPR006626">
    <property type="entry name" value="PbH1"/>
</dbReference>
<reference evidence="6" key="2">
    <citation type="submission" date="2020-09" db="EMBL/GenBank/DDBJ databases">
        <authorList>
            <person name="Sun Q."/>
            <person name="Zhou Y."/>
        </authorList>
    </citation>
    <scope>NUCLEOTIDE SEQUENCE</scope>
    <source>
        <strain evidence="6">CGMCC 1.12195</strain>
    </source>
</reference>
<feature type="domain" description="Right handed beta helix" evidence="5">
    <location>
        <begin position="109"/>
        <end position="268"/>
    </location>
</feature>
<feature type="domain" description="Rhamnogalacturonase A/B/Epimerase-like pectate lyase" evidence="4">
    <location>
        <begin position="24"/>
        <end position="92"/>
    </location>
</feature>